<sequence>MAKQCLNCVIVCAVFTLALSGLASSKFSSDRYCSKYHILNETWRGVQVKTIELHGQHHCDNTEGFQTARWYRFMGEAGTAMPTEPPPLSHRCGSDAPVWMNGINPTYEDGVVDRQVCARFRGRTCSWKWNIRVKRCPEGFLIYKLRPVKACSLTYCGIGIQNMTVDDVARPASNEIEDGSGALDKREEVPVAKVHRACNNYITLDEPQRSVHYQIDPNTGTSTLLCDKRSEVKNGSWYRFVGEGGVTMATERPLSTNRCGTHAPVWMRGRHPNVTDGVVTRTVCAFWDGNDCKWSWEIKVLSCPGDYFVYKLRKAKECLLAYCTTAGAPNTTVPPPASSMPVDILSDDEDDMGPGEPYIEDAPTTESPDDAEDVGSGAPQTPEREAGTYLVHYKGWNYFKVPVIGEMTSANVQAACEAAGYVTPCSGDRDCMHSSSECVLTGLEDCNNPMKEVSQELCGTKPYGCPKLQGVYQYMNTWKDGAACGVELRDWCAIGSGWENRYAFCATDRNVTTTASQATTATPTKEPRNCCGKILRQAKEVVDQSSGFRVPDGWTMCYIDERDTDHHLTKCRDLLQGIPGYEDAEQLLAAGGNFGCWHGTTGDSPGPAFATNNVIENSCKDGVQQKTPLNSWNVRTTTLGVCIKGITCDGAPETTFPPPTPVVSDDLLTEDEDDVGSGEQDNKEREASYLVHYKGWNYYKVPVIGKMTSANVKAACEAAGYVTPCTGGSDCQYSSSECVLTGLKHCGHPMTEVSQELCGTTPTECAQMQGVYQYMNTWSKGAACGVDSTWCAVGSKWEDRYALCADSNASTAAPQTTTTTPQVTTTARDSSR</sequence>
<feature type="domain" description="UMOD/GP2/OIT3-like D8C" evidence="5">
    <location>
        <begin position="249"/>
        <end position="324"/>
    </location>
</feature>
<feature type="region of interest" description="Disordered" evidence="3">
    <location>
        <begin position="346"/>
        <end position="383"/>
    </location>
</feature>
<evidence type="ECO:0000256" key="1">
    <source>
        <dbReference type="ARBA" id="ARBA00022729"/>
    </source>
</evidence>
<dbReference type="PANTHER" id="PTHR36191">
    <property type="entry name" value="ENDO/EXONUCLEASE/PHOSPHATASE DOMAIN-CONTAINING PROTEIN-RELATED"/>
    <property type="match status" value="1"/>
</dbReference>
<reference evidence="6" key="1">
    <citation type="journal article" date="2020" name="Nat. Ecol. Evol.">
        <title>Deeply conserved synteny resolves early events in vertebrate evolution.</title>
        <authorList>
            <person name="Simakov O."/>
            <person name="Marletaz F."/>
            <person name="Yue J.X."/>
            <person name="O'Connell B."/>
            <person name="Jenkins J."/>
            <person name="Brandt A."/>
            <person name="Calef R."/>
            <person name="Tung C.H."/>
            <person name="Huang T.K."/>
            <person name="Schmutz J."/>
            <person name="Satoh N."/>
            <person name="Yu J.K."/>
            <person name="Putnam N.H."/>
            <person name="Green R.E."/>
            <person name="Rokhsar D.S."/>
        </authorList>
    </citation>
    <scope>NUCLEOTIDE SEQUENCE [LARGE SCALE GENOMIC DNA]</scope>
    <source>
        <strain evidence="6">S238N-H82</strain>
    </source>
</reference>
<evidence type="ECO:0000313" key="6">
    <source>
        <dbReference type="Proteomes" id="UP000001554"/>
    </source>
</evidence>
<feature type="chain" id="PRO_5039924927" evidence="4">
    <location>
        <begin position="26"/>
        <end position="832"/>
    </location>
</feature>
<evidence type="ECO:0000256" key="2">
    <source>
        <dbReference type="ARBA" id="ARBA00023157"/>
    </source>
</evidence>
<evidence type="ECO:0000259" key="5">
    <source>
        <dbReference type="Pfam" id="PF23283"/>
    </source>
</evidence>
<evidence type="ECO:0000256" key="3">
    <source>
        <dbReference type="SAM" id="MobiDB-lite"/>
    </source>
</evidence>
<feature type="compositionally biased region" description="Low complexity" evidence="3">
    <location>
        <begin position="811"/>
        <end position="832"/>
    </location>
</feature>
<keyword evidence="6" id="KW-1185">Reference proteome</keyword>
<dbReference type="OrthoDB" id="2015116at2759"/>
<dbReference type="PANTHER" id="PTHR36191:SF4">
    <property type="entry name" value="VWFD DOMAIN-CONTAINING PROTEIN"/>
    <property type="match status" value="1"/>
</dbReference>
<protein>
    <submittedName>
        <fullName evidence="7">Uncharacterized protein LOC118422971</fullName>
    </submittedName>
</protein>
<dbReference type="GeneID" id="118422971"/>
<keyword evidence="2" id="KW-1015">Disulfide bond</keyword>
<feature type="region of interest" description="Disordered" evidence="3">
    <location>
        <begin position="810"/>
        <end position="832"/>
    </location>
</feature>
<evidence type="ECO:0000256" key="4">
    <source>
        <dbReference type="SAM" id="SignalP"/>
    </source>
</evidence>
<dbReference type="Pfam" id="PF23283">
    <property type="entry name" value="D8C_UMOD"/>
    <property type="match status" value="2"/>
</dbReference>
<dbReference type="AlphaFoldDB" id="A0A9J7N1F2"/>
<dbReference type="KEGG" id="bfo:118422971"/>
<feature type="domain" description="UMOD/GP2/OIT3-like D8C" evidence="5">
    <location>
        <begin position="91"/>
        <end position="156"/>
    </location>
</feature>
<organism evidence="6 7">
    <name type="scientific">Branchiostoma floridae</name>
    <name type="common">Florida lancelet</name>
    <name type="synonym">Amphioxus</name>
    <dbReference type="NCBI Taxonomy" id="7739"/>
    <lineage>
        <taxon>Eukaryota</taxon>
        <taxon>Metazoa</taxon>
        <taxon>Chordata</taxon>
        <taxon>Cephalochordata</taxon>
        <taxon>Leptocardii</taxon>
        <taxon>Amphioxiformes</taxon>
        <taxon>Branchiostomatidae</taxon>
        <taxon>Branchiostoma</taxon>
    </lineage>
</organism>
<feature type="signal peptide" evidence="4">
    <location>
        <begin position="1"/>
        <end position="25"/>
    </location>
</feature>
<feature type="region of interest" description="Disordered" evidence="3">
    <location>
        <begin position="654"/>
        <end position="683"/>
    </location>
</feature>
<evidence type="ECO:0000313" key="7">
    <source>
        <dbReference type="RefSeq" id="XP_035686750.1"/>
    </source>
</evidence>
<accession>A0A9J7N1F2</accession>
<name>A0A9J7N1F2_BRAFL</name>
<dbReference type="RefSeq" id="XP_035686750.1">
    <property type="nucleotide sequence ID" value="XM_035830857.1"/>
</dbReference>
<dbReference type="Proteomes" id="UP000001554">
    <property type="component" value="Chromosome 9"/>
</dbReference>
<gene>
    <name evidence="7" type="primary">LOC118422971</name>
</gene>
<proteinExistence type="predicted"/>
<feature type="compositionally biased region" description="Acidic residues" evidence="3">
    <location>
        <begin position="667"/>
        <end position="676"/>
    </location>
</feature>
<keyword evidence="1 4" id="KW-0732">Signal</keyword>
<dbReference type="InterPro" id="IPR057774">
    <property type="entry name" value="D8C_UMOD/GP2/OIT3-like"/>
</dbReference>
<reference evidence="7" key="2">
    <citation type="submission" date="2025-08" db="UniProtKB">
        <authorList>
            <consortium name="RefSeq"/>
        </authorList>
    </citation>
    <scope>IDENTIFICATION</scope>
    <source>
        <strain evidence="7">S238N-H82</strain>
        <tissue evidence="7">Testes</tissue>
    </source>
</reference>